<keyword evidence="3" id="KW-1185">Reference proteome</keyword>
<dbReference type="EMBL" id="KK583339">
    <property type="protein sequence ID" value="KDO19667.1"/>
    <property type="molecule type" value="Genomic_DNA"/>
</dbReference>
<name>A0A067BYQ8_SAPPC</name>
<dbReference type="Proteomes" id="UP000030745">
    <property type="component" value="Unassembled WGS sequence"/>
</dbReference>
<dbReference type="GeneID" id="24136825"/>
<keyword evidence="1" id="KW-1133">Transmembrane helix</keyword>
<gene>
    <name evidence="2" type="ORF">SPRG_15055</name>
</gene>
<dbReference type="RefSeq" id="XP_012209627.1">
    <property type="nucleotide sequence ID" value="XM_012354237.1"/>
</dbReference>
<protein>
    <submittedName>
        <fullName evidence="2">Uncharacterized protein</fullName>
    </submittedName>
</protein>
<feature type="transmembrane region" description="Helical" evidence="1">
    <location>
        <begin position="28"/>
        <end position="47"/>
    </location>
</feature>
<sequence length="143" mass="16996">MHPSMVFLDYFNRAPWHTRHEGPARDGLGLHHALLLGTAFLVAYVGVRIAQWLWRPHAYDFDDELPKYYYVQAPSVDASPWSEYLWPLLWVDRVYWTRDVRRAKYRRRHKTSSIALDTIPEETEKTTFDEYTVLRMPSALKLS</sequence>
<proteinExistence type="predicted"/>
<dbReference type="KEGG" id="spar:SPRG_15055"/>
<organism evidence="2 3">
    <name type="scientific">Saprolegnia parasitica (strain CBS 223.65)</name>
    <dbReference type="NCBI Taxonomy" id="695850"/>
    <lineage>
        <taxon>Eukaryota</taxon>
        <taxon>Sar</taxon>
        <taxon>Stramenopiles</taxon>
        <taxon>Oomycota</taxon>
        <taxon>Saprolegniomycetes</taxon>
        <taxon>Saprolegniales</taxon>
        <taxon>Saprolegniaceae</taxon>
        <taxon>Saprolegnia</taxon>
    </lineage>
</organism>
<accession>A0A067BYQ8</accession>
<evidence type="ECO:0000313" key="2">
    <source>
        <dbReference type="EMBL" id="KDO19667.1"/>
    </source>
</evidence>
<dbReference type="VEuPathDB" id="FungiDB:SPRG_15055"/>
<dbReference type="OrthoDB" id="68692at2759"/>
<evidence type="ECO:0000313" key="3">
    <source>
        <dbReference type="Proteomes" id="UP000030745"/>
    </source>
</evidence>
<reference evidence="2 3" key="1">
    <citation type="journal article" date="2013" name="PLoS Genet.">
        <title>Distinctive expansion of potential virulence genes in the genome of the oomycete fish pathogen Saprolegnia parasitica.</title>
        <authorList>
            <person name="Jiang R.H."/>
            <person name="de Bruijn I."/>
            <person name="Haas B.J."/>
            <person name="Belmonte R."/>
            <person name="Lobach L."/>
            <person name="Christie J."/>
            <person name="van den Ackerveken G."/>
            <person name="Bottin A."/>
            <person name="Bulone V."/>
            <person name="Diaz-Moreno S.M."/>
            <person name="Dumas B."/>
            <person name="Fan L."/>
            <person name="Gaulin E."/>
            <person name="Govers F."/>
            <person name="Grenville-Briggs L.J."/>
            <person name="Horner N.R."/>
            <person name="Levin J.Z."/>
            <person name="Mammella M."/>
            <person name="Meijer H.J."/>
            <person name="Morris P."/>
            <person name="Nusbaum C."/>
            <person name="Oome S."/>
            <person name="Phillips A.J."/>
            <person name="van Rooyen D."/>
            <person name="Rzeszutek E."/>
            <person name="Saraiva M."/>
            <person name="Secombes C.J."/>
            <person name="Seidl M.F."/>
            <person name="Snel B."/>
            <person name="Stassen J.H."/>
            <person name="Sykes S."/>
            <person name="Tripathy S."/>
            <person name="van den Berg H."/>
            <person name="Vega-Arreguin J.C."/>
            <person name="Wawra S."/>
            <person name="Young S.K."/>
            <person name="Zeng Q."/>
            <person name="Dieguez-Uribeondo J."/>
            <person name="Russ C."/>
            <person name="Tyler B.M."/>
            <person name="van West P."/>
        </authorList>
    </citation>
    <scope>NUCLEOTIDE SEQUENCE [LARGE SCALE GENOMIC DNA]</scope>
    <source>
        <strain evidence="2 3">CBS 223.65</strain>
    </source>
</reference>
<keyword evidence="1" id="KW-0812">Transmembrane</keyword>
<dbReference type="AlphaFoldDB" id="A0A067BYQ8"/>
<keyword evidence="1" id="KW-0472">Membrane</keyword>
<evidence type="ECO:0000256" key="1">
    <source>
        <dbReference type="SAM" id="Phobius"/>
    </source>
</evidence>